<evidence type="ECO:0000256" key="1">
    <source>
        <dbReference type="SAM" id="MobiDB-lite"/>
    </source>
</evidence>
<sequence length="160" mass="18264">MPVLTRRLEEESIVIINAKHVLFHFNAQLDCQRAKCTASGEHPVRQERTLSGNTEKCIEHESMQQFILNTHTLHNAHLIRAALPRNLTVPIPYALDWTAHHQELAQQLRVTQTIKRTATAEKAAEKRKGLNEKQPTSSKRRRTGNEVRNELELEPGGPLE</sequence>
<evidence type="ECO:0000313" key="3">
    <source>
        <dbReference type="Proteomes" id="UP000565441"/>
    </source>
</evidence>
<dbReference type="Proteomes" id="UP000565441">
    <property type="component" value="Unassembled WGS sequence"/>
</dbReference>
<organism evidence="2 3">
    <name type="scientific">Tricholomella constricta</name>
    <dbReference type="NCBI Taxonomy" id="117010"/>
    <lineage>
        <taxon>Eukaryota</taxon>
        <taxon>Fungi</taxon>
        <taxon>Dikarya</taxon>
        <taxon>Basidiomycota</taxon>
        <taxon>Agaricomycotina</taxon>
        <taxon>Agaricomycetes</taxon>
        <taxon>Agaricomycetidae</taxon>
        <taxon>Agaricales</taxon>
        <taxon>Tricholomatineae</taxon>
        <taxon>Lyophyllaceae</taxon>
        <taxon>Tricholomella</taxon>
    </lineage>
</organism>
<proteinExistence type="predicted"/>
<accession>A0A8H5M0M7</accession>
<gene>
    <name evidence="2" type="ORF">D9615_008525</name>
</gene>
<dbReference type="OrthoDB" id="2947226at2759"/>
<comment type="caution">
    <text evidence="2">The sequence shown here is derived from an EMBL/GenBank/DDBJ whole genome shotgun (WGS) entry which is preliminary data.</text>
</comment>
<feature type="region of interest" description="Disordered" evidence="1">
    <location>
        <begin position="119"/>
        <end position="160"/>
    </location>
</feature>
<evidence type="ECO:0000313" key="2">
    <source>
        <dbReference type="EMBL" id="KAF5376296.1"/>
    </source>
</evidence>
<dbReference type="EMBL" id="JAACJP010000029">
    <property type="protein sequence ID" value="KAF5376296.1"/>
    <property type="molecule type" value="Genomic_DNA"/>
</dbReference>
<name>A0A8H5M0M7_9AGAR</name>
<feature type="compositionally biased region" description="Basic and acidic residues" evidence="1">
    <location>
        <begin position="119"/>
        <end position="131"/>
    </location>
</feature>
<dbReference type="AlphaFoldDB" id="A0A8H5M0M7"/>
<protein>
    <submittedName>
        <fullName evidence="2">Uncharacterized protein</fullName>
    </submittedName>
</protein>
<reference evidence="2 3" key="1">
    <citation type="journal article" date="2020" name="ISME J.">
        <title>Uncovering the hidden diversity of litter-decomposition mechanisms in mushroom-forming fungi.</title>
        <authorList>
            <person name="Floudas D."/>
            <person name="Bentzer J."/>
            <person name="Ahren D."/>
            <person name="Johansson T."/>
            <person name="Persson P."/>
            <person name="Tunlid A."/>
        </authorList>
    </citation>
    <scope>NUCLEOTIDE SEQUENCE [LARGE SCALE GENOMIC DNA]</scope>
    <source>
        <strain evidence="2 3">CBS 661.87</strain>
    </source>
</reference>
<keyword evidence="3" id="KW-1185">Reference proteome</keyword>